<dbReference type="SUPFAM" id="SSF52833">
    <property type="entry name" value="Thioredoxin-like"/>
    <property type="match status" value="1"/>
</dbReference>
<keyword evidence="4 8" id="KW-0274">FAD</keyword>
<dbReference type="InterPro" id="IPR036249">
    <property type="entry name" value="Thioredoxin-like_sf"/>
</dbReference>
<dbReference type="EC" id="1.8.3.2" evidence="8"/>
<keyword evidence="3" id="KW-0732">Signal</keyword>
<dbReference type="CDD" id="cd02992">
    <property type="entry name" value="PDI_a_QSOX"/>
    <property type="match status" value="1"/>
</dbReference>
<keyword evidence="2 8" id="KW-0285">Flavoprotein</keyword>
<gene>
    <name evidence="11" type="ORF">CBOVIS_LOCUS2816</name>
</gene>
<dbReference type="FunFam" id="1.20.120.310:FF:000005">
    <property type="entry name" value="Sulfhydryl oxidase"/>
    <property type="match status" value="1"/>
</dbReference>
<dbReference type="GO" id="GO:0006457">
    <property type="term" value="P:protein folding"/>
    <property type="evidence" value="ECO:0007669"/>
    <property type="project" value="TreeGrafter"/>
</dbReference>
<evidence type="ECO:0000256" key="5">
    <source>
        <dbReference type="ARBA" id="ARBA00023002"/>
    </source>
</evidence>
<comment type="caution">
    <text evidence="11">The sequence shown here is derived from an EMBL/GenBank/DDBJ whole genome shotgun (WGS) entry which is preliminary data.</text>
</comment>
<keyword evidence="7" id="KW-0325">Glycoprotein</keyword>
<evidence type="ECO:0000256" key="6">
    <source>
        <dbReference type="ARBA" id="ARBA00023157"/>
    </source>
</evidence>
<dbReference type="PROSITE" id="PS51352">
    <property type="entry name" value="THIOREDOXIN_2"/>
    <property type="match status" value="1"/>
</dbReference>
<evidence type="ECO:0000256" key="8">
    <source>
        <dbReference type="RuleBase" id="RU371123"/>
    </source>
</evidence>
<dbReference type="Gene3D" id="1.20.120.1960">
    <property type="entry name" value="QSOX sulfhydryl oxidase domain"/>
    <property type="match status" value="1"/>
</dbReference>
<keyword evidence="12" id="KW-1185">Reference proteome</keyword>
<accession>A0A8S1EFW6</accession>
<dbReference type="GO" id="GO:0016971">
    <property type="term" value="F:flavin-dependent sulfhydryl oxidase activity"/>
    <property type="evidence" value="ECO:0007669"/>
    <property type="project" value="InterPro"/>
</dbReference>
<name>A0A8S1EFW6_9PELO</name>
<evidence type="ECO:0000259" key="9">
    <source>
        <dbReference type="PROSITE" id="PS51324"/>
    </source>
</evidence>
<dbReference type="OrthoDB" id="59470at2759"/>
<sequence>MIVLLLFLSVSVLADIASYGHSPKGANPTLYSPEDNVLQLDETTFNDTIFGSSTGDAGYLVEFYSDWCGHCRHFAPTYKGLADDVKGWKNIVKVAAINCADSVNEHICRSNGVRFFPLIKYFPRDATNITESSQIKPYPTVSEMRGILTKAVMDDYAIHKYRDWPTFEFLKDVVTYGELWNDTAATANHIAIIFETNQASLTGAQLILDLTENRERLVARRCLKSHPLAEALKITDFPSLAIFKRGERKPVLVAELRRLLLREINGFLGKPSDHNLQSIHFSSRKNYSLNCNKNPELCKPNYYVSEVDLLKAMRYALFRESVRTGGSLKAANLSALYSFTSLLADNFPTTTLEGAHDNITAHLDRSSRAVKVFSRLRDFIADKGFDATIHIDEWQHEFLEAEEEAGHPFPLNADWDHCAGSSTQFRGYTCGLWTTFHALTVSAYKHWLAKTSNVTLPLPPLQSIRDWVGSFFGCMHCRDHFLRMTTNTFKLEANVRRPEDVYLYLWKAHNQVNARLRGRETEDPKFPKYQFPAQFLCQECYSNGKLDENNVQPFLLEYYSKIRPFTNATRHAY</sequence>
<evidence type="ECO:0000313" key="12">
    <source>
        <dbReference type="Proteomes" id="UP000494206"/>
    </source>
</evidence>
<dbReference type="InterPro" id="IPR036774">
    <property type="entry name" value="ERV/ALR_sulphydryl_oxid_sf"/>
</dbReference>
<dbReference type="PROSITE" id="PS00194">
    <property type="entry name" value="THIOREDOXIN_1"/>
    <property type="match status" value="1"/>
</dbReference>
<dbReference type="PANTHER" id="PTHR22897">
    <property type="entry name" value="QUIESCIN Q6-RELATED SULFHYDRYL OXIDASE"/>
    <property type="match status" value="1"/>
</dbReference>
<dbReference type="GO" id="GO:0005615">
    <property type="term" value="C:extracellular space"/>
    <property type="evidence" value="ECO:0007669"/>
    <property type="project" value="TreeGrafter"/>
</dbReference>
<dbReference type="PROSITE" id="PS51324">
    <property type="entry name" value="ERV_ALR"/>
    <property type="match status" value="1"/>
</dbReference>
<dbReference type="InterPro" id="IPR013766">
    <property type="entry name" value="Thioredoxin_domain"/>
</dbReference>
<dbReference type="InterPro" id="IPR017937">
    <property type="entry name" value="Thioredoxin_CS"/>
</dbReference>
<dbReference type="InterPro" id="IPR017905">
    <property type="entry name" value="ERV/ALR_sulphydryl_oxidase"/>
</dbReference>
<comment type="catalytic activity">
    <reaction evidence="8">
        <text>2 R'C(R)SH + O2 = R'C(R)S-S(R)CR' + H2O2</text>
        <dbReference type="Rhea" id="RHEA:17357"/>
        <dbReference type="ChEBI" id="CHEBI:15379"/>
        <dbReference type="ChEBI" id="CHEBI:16240"/>
        <dbReference type="ChEBI" id="CHEBI:16520"/>
        <dbReference type="ChEBI" id="CHEBI:17412"/>
        <dbReference type="EC" id="1.8.3.2"/>
    </reaction>
</comment>
<dbReference type="SUPFAM" id="SSF69000">
    <property type="entry name" value="FAD-dependent thiol oxidase"/>
    <property type="match status" value="1"/>
</dbReference>
<dbReference type="EMBL" id="CADEPM010000002">
    <property type="protein sequence ID" value="CAB3399739.1"/>
    <property type="molecule type" value="Genomic_DNA"/>
</dbReference>
<proteinExistence type="predicted"/>
<keyword evidence="5 8" id="KW-0560">Oxidoreductase</keyword>
<dbReference type="Gene3D" id="3.40.30.10">
    <property type="entry name" value="Glutaredoxin"/>
    <property type="match status" value="2"/>
</dbReference>
<dbReference type="Proteomes" id="UP000494206">
    <property type="component" value="Unassembled WGS sequence"/>
</dbReference>
<dbReference type="InterPro" id="IPR042568">
    <property type="entry name" value="QSOX_FAD-bd_sf"/>
</dbReference>
<protein>
    <recommendedName>
        <fullName evidence="8">Sulfhydryl oxidase</fullName>
        <ecNumber evidence="8">1.8.3.2</ecNumber>
    </recommendedName>
</protein>
<evidence type="ECO:0000259" key="10">
    <source>
        <dbReference type="PROSITE" id="PS51352"/>
    </source>
</evidence>
<feature type="domain" description="Thioredoxin" evidence="10">
    <location>
        <begin position="19"/>
        <end position="153"/>
    </location>
</feature>
<evidence type="ECO:0000313" key="11">
    <source>
        <dbReference type="EMBL" id="CAB3399739.1"/>
    </source>
</evidence>
<dbReference type="InterPro" id="IPR039798">
    <property type="entry name" value="Sulfhydryl_oxidase"/>
</dbReference>
<feature type="domain" description="ERV/ALR sulfhydryl oxidase" evidence="9">
    <location>
        <begin position="421"/>
        <end position="531"/>
    </location>
</feature>
<evidence type="ECO:0000256" key="2">
    <source>
        <dbReference type="ARBA" id="ARBA00022630"/>
    </source>
</evidence>
<dbReference type="GO" id="GO:0000139">
    <property type="term" value="C:Golgi membrane"/>
    <property type="evidence" value="ECO:0007669"/>
    <property type="project" value="TreeGrafter"/>
</dbReference>
<keyword evidence="6" id="KW-1015">Disulfide bond</keyword>
<comment type="cofactor">
    <cofactor evidence="1 8">
        <name>FAD</name>
        <dbReference type="ChEBI" id="CHEBI:57692"/>
    </cofactor>
</comment>
<dbReference type="AlphaFoldDB" id="A0A8S1EFW6"/>
<evidence type="ECO:0000256" key="3">
    <source>
        <dbReference type="ARBA" id="ARBA00022729"/>
    </source>
</evidence>
<dbReference type="Gene3D" id="1.20.120.310">
    <property type="entry name" value="ERV/ALR sulfhydryl oxidase domain"/>
    <property type="match status" value="1"/>
</dbReference>
<dbReference type="Pfam" id="PF00085">
    <property type="entry name" value="Thioredoxin"/>
    <property type="match status" value="1"/>
</dbReference>
<dbReference type="FunFam" id="3.40.30.10:FF:000379">
    <property type="entry name" value="Sulfhydryl oxidase"/>
    <property type="match status" value="1"/>
</dbReference>
<dbReference type="PANTHER" id="PTHR22897:SF8">
    <property type="entry name" value="SULFHYDRYL OXIDASE"/>
    <property type="match status" value="1"/>
</dbReference>
<dbReference type="Pfam" id="PF04777">
    <property type="entry name" value="Evr1_Alr"/>
    <property type="match status" value="1"/>
</dbReference>
<evidence type="ECO:0000256" key="1">
    <source>
        <dbReference type="ARBA" id="ARBA00001974"/>
    </source>
</evidence>
<organism evidence="11 12">
    <name type="scientific">Caenorhabditis bovis</name>
    <dbReference type="NCBI Taxonomy" id="2654633"/>
    <lineage>
        <taxon>Eukaryota</taxon>
        <taxon>Metazoa</taxon>
        <taxon>Ecdysozoa</taxon>
        <taxon>Nematoda</taxon>
        <taxon>Chromadorea</taxon>
        <taxon>Rhabditida</taxon>
        <taxon>Rhabditina</taxon>
        <taxon>Rhabditomorpha</taxon>
        <taxon>Rhabditoidea</taxon>
        <taxon>Rhabditidae</taxon>
        <taxon>Peloderinae</taxon>
        <taxon>Caenorhabditis</taxon>
    </lineage>
</organism>
<dbReference type="GO" id="GO:0003756">
    <property type="term" value="F:protein disulfide isomerase activity"/>
    <property type="evidence" value="ECO:0007669"/>
    <property type="project" value="TreeGrafter"/>
</dbReference>
<evidence type="ECO:0000256" key="7">
    <source>
        <dbReference type="ARBA" id="ARBA00023180"/>
    </source>
</evidence>
<reference evidence="11 12" key="1">
    <citation type="submission" date="2020-04" db="EMBL/GenBank/DDBJ databases">
        <authorList>
            <person name="Laetsch R D."/>
            <person name="Stevens L."/>
            <person name="Kumar S."/>
            <person name="Blaxter L. M."/>
        </authorList>
    </citation>
    <scope>NUCLEOTIDE SEQUENCE [LARGE SCALE GENOMIC DNA]</scope>
</reference>
<evidence type="ECO:0000256" key="4">
    <source>
        <dbReference type="ARBA" id="ARBA00022827"/>
    </source>
</evidence>